<name>A0A448XF87_9PLAT</name>
<evidence type="ECO:0000313" key="3">
    <source>
        <dbReference type="Proteomes" id="UP000784294"/>
    </source>
</evidence>
<feature type="compositionally biased region" description="Polar residues" evidence="1">
    <location>
        <begin position="1"/>
        <end position="10"/>
    </location>
</feature>
<comment type="caution">
    <text evidence="2">The sequence shown here is derived from an EMBL/GenBank/DDBJ whole genome shotgun (WGS) entry which is preliminary data.</text>
</comment>
<sequence>MQNKLPISRQNDNRLHRSTPSTEVTGIRVLGRRYGQELHFVDSDRFWNPLIYIDNILTETKEAQWLMAQRDENDEVYLIERHRVKGVFLETLELNDFPLDVQTLPSFFLALPTKLFFTPLHTEISNESSKPNVSSGIPFCRRRLGWYAANFDRPDDELPMHMSTRQIVIFVQFLEK</sequence>
<dbReference type="GO" id="GO:0016020">
    <property type="term" value="C:membrane"/>
    <property type="evidence" value="ECO:0007669"/>
    <property type="project" value="InterPro"/>
</dbReference>
<dbReference type="OrthoDB" id="203862at2759"/>
<gene>
    <name evidence="2" type="ORF">PXEA_LOCUS28768</name>
</gene>
<dbReference type="EMBL" id="CAAALY010249580">
    <property type="protein sequence ID" value="VEL35328.1"/>
    <property type="molecule type" value="Genomic_DNA"/>
</dbReference>
<dbReference type="AlphaFoldDB" id="A0A448XF87"/>
<feature type="region of interest" description="Disordered" evidence="1">
    <location>
        <begin position="1"/>
        <end position="20"/>
    </location>
</feature>
<proteinExistence type="predicted"/>
<reference evidence="2" key="1">
    <citation type="submission" date="2018-11" db="EMBL/GenBank/DDBJ databases">
        <authorList>
            <consortium name="Pathogen Informatics"/>
        </authorList>
    </citation>
    <scope>NUCLEOTIDE SEQUENCE</scope>
</reference>
<evidence type="ECO:0000313" key="2">
    <source>
        <dbReference type="EMBL" id="VEL35328.1"/>
    </source>
</evidence>
<protein>
    <submittedName>
        <fullName evidence="2">Uncharacterized protein</fullName>
    </submittedName>
</protein>
<keyword evidence="3" id="KW-1185">Reference proteome</keyword>
<dbReference type="InterPro" id="IPR036734">
    <property type="entry name" value="Neur_chan_lig-bd_sf"/>
</dbReference>
<accession>A0A448XF87</accession>
<organism evidence="2 3">
    <name type="scientific">Protopolystoma xenopodis</name>
    <dbReference type="NCBI Taxonomy" id="117903"/>
    <lineage>
        <taxon>Eukaryota</taxon>
        <taxon>Metazoa</taxon>
        <taxon>Spiralia</taxon>
        <taxon>Lophotrochozoa</taxon>
        <taxon>Platyhelminthes</taxon>
        <taxon>Monogenea</taxon>
        <taxon>Polyopisthocotylea</taxon>
        <taxon>Polystomatidea</taxon>
        <taxon>Polystomatidae</taxon>
        <taxon>Protopolystoma</taxon>
    </lineage>
</organism>
<dbReference type="Proteomes" id="UP000784294">
    <property type="component" value="Unassembled WGS sequence"/>
</dbReference>
<dbReference type="GO" id="GO:0005230">
    <property type="term" value="F:extracellular ligand-gated monoatomic ion channel activity"/>
    <property type="evidence" value="ECO:0007669"/>
    <property type="project" value="InterPro"/>
</dbReference>
<evidence type="ECO:0000256" key="1">
    <source>
        <dbReference type="SAM" id="MobiDB-lite"/>
    </source>
</evidence>
<dbReference type="Gene3D" id="2.70.170.10">
    <property type="entry name" value="Neurotransmitter-gated ion-channel ligand-binding domain"/>
    <property type="match status" value="1"/>
</dbReference>